<evidence type="ECO:0000313" key="1">
    <source>
        <dbReference type="EMBL" id="TWI16934.1"/>
    </source>
</evidence>
<dbReference type="PANTHER" id="PTHR43224">
    <property type="entry name" value="AMIDINOTRANSFERASE"/>
    <property type="match status" value="1"/>
</dbReference>
<dbReference type="SUPFAM" id="SSF55909">
    <property type="entry name" value="Pentein"/>
    <property type="match status" value="1"/>
</dbReference>
<dbReference type="Proteomes" id="UP000317122">
    <property type="component" value="Unassembled WGS sequence"/>
</dbReference>
<dbReference type="AlphaFoldDB" id="A0A562MAJ9"/>
<keyword evidence="2" id="KW-1185">Reference proteome</keyword>
<comment type="caution">
    <text evidence="1">The sequence shown here is derived from an EMBL/GenBank/DDBJ whole genome shotgun (WGS) entry which is preliminary data.</text>
</comment>
<reference evidence="1 2" key="1">
    <citation type="journal article" date="2015" name="Stand. Genomic Sci.">
        <title>Genomic Encyclopedia of Bacterial and Archaeal Type Strains, Phase III: the genomes of soil and plant-associated and newly described type strains.</title>
        <authorList>
            <person name="Whitman W.B."/>
            <person name="Woyke T."/>
            <person name="Klenk H.P."/>
            <person name="Zhou Y."/>
            <person name="Lilburn T.G."/>
            <person name="Beck B.J."/>
            <person name="De Vos P."/>
            <person name="Vandamme P."/>
            <person name="Eisen J.A."/>
            <person name="Garrity G."/>
            <person name="Hugenholtz P."/>
            <person name="Kyrpides N.C."/>
        </authorList>
    </citation>
    <scope>NUCLEOTIDE SEQUENCE [LARGE SCALE GENOMIC DNA]</scope>
    <source>
        <strain evidence="1 2">CGMCC 1.2546</strain>
    </source>
</reference>
<protein>
    <recommendedName>
        <fullName evidence="3">Amidinotransferase</fullName>
    </recommendedName>
</protein>
<dbReference type="Pfam" id="PF19420">
    <property type="entry name" value="DDAH_eukar"/>
    <property type="match status" value="1"/>
</dbReference>
<proteinExistence type="predicted"/>
<dbReference type="InterPro" id="IPR014541">
    <property type="entry name" value="Amdntrnsf_FN0238"/>
</dbReference>
<evidence type="ECO:0008006" key="3">
    <source>
        <dbReference type="Google" id="ProtNLM"/>
    </source>
</evidence>
<dbReference type="PANTHER" id="PTHR43224:SF1">
    <property type="entry name" value="AMIDINOTRANSFERASE"/>
    <property type="match status" value="1"/>
</dbReference>
<sequence>MTRAVAAAYSRALTNLIGVFSVVARSEFSVQAPSAVVMVRPHRFTVNTETAADNRFQISNVDAGDLSPLAYAEITRAAELLQEQGITVHLFEDEDSDAPDSVFPNNWFSTHAGGYVAIYPMKALSRRRERRSDIIDMLKSRYRVQEVIDYSGLEPDGLFLEGTGSMVLDHIDRVAYAVISERTDPIALERFCAQFSFEPVLFSAKDPSGLDIYHTNVLMCVATDFAMIGLDMITDSERRREIVHRLERTGRRVIGLTNAQIEKFAGNAIELLGGNGRILSLSTTALLALTKDQIDMISVSARLLPLAIPTVERAGGSVRCTIAGVHLTPRD</sequence>
<accession>A0A562MAJ9</accession>
<gene>
    <name evidence="1" type="ORF">IQ26_07624</name>
</gene>
<dbReference type="Gene3D" id="3.75.10.10">
    <property type="entry name" value="L-arginine/glycine Amidinotransferase, Chain A"/>
    <property type="match status" value="1"/>
</dbReference>
<evidence type="ECO:0000313" key="2">
    <source>
        <dbReference type="Proteomes" id="UP000317122"/>
    </source>
</evidence>
<dbReference type="NCBIfam" id="NF046062">
    <property type="entry name" value="citrull_CtlX"/>
    <property type="match status" value="1"/>
</dbReference>
<dbReference type="EMBL" id="VLKT01000116">
    <property type="protein sequence ID" value="TWI16934.1"/>
    <property type="molecule type" value="Genomic_DNA"/>
</dbReference>
<dbReference type="PIRSF" id="PIRSF028188">
    <property type="entry name" value="Amdntrnsf_FN0238"/>
    <property type="match status" value="1"/>
</dbReference>
<name>A0A562MAJ9_9HYPH</name>
<organism evidence="1 2">
    <name type="scientific">Mesorhizobium tianshanense</name>
    <dbReference type="NCBI Taxonomy" id="39844"/>
    <lineage>
        <taxon>Bacteria</taxon>
        <taxon>Pseudomonadati</taxon>
        <taxon>Pseudomonadota</taxon>
        <taxon>Alphaproteobacteria</taxon>
        <taxon>Hyphomicrobiales</taxon>
        <taxon>Phyllobacteriaceae</taxon>
        <taxon>Mesorhizobium</taxon>
    </lineage>
</organism>